<evidence type="ECO:0000313" key="3">
    <source>
        <dbReference type="EMBL" id="RJX48162.1"/>
    </source>
</evidence>
<keyword evidence="1" id="KW-0812">Transmembrane</keyword>
<evidence type="ECO:0000313" key="4">
    <source>
        <dbReference type="Proteomes" id="UP000281564"/>
    </source>
</evidence>
<feature type="domain" description="Alpha-galactosidase NEW3" evidence="2">
    <location>
        <begin position="208"/>
        <end position="287"/>
    </location>
</feature>
<sequence length="454" mass="48232">MVSSITQCGRFNTVRIVLCASSYTMEYHNRSRVGRIVAITILSMLLIIGSTAGVGTALVPSGDPDVNAYVPEPTLEPGTTTTLSVQVANNAQINTGAPANRERVTTARNVVVELDAGGTPVTVETPEHSIGSVSEARPGSARFEIDVPENAEPGRYKATVDMEFSYTSTMGEFTEQEATETRTETVTFEISDDPQFELTRADDTQLRADETGLFPVTVENTGGKAAEDVAVSLSSQSPEIRFGSGTGAVSRIDSLKPGETTEVTYEVRVGSGAPARLYNLNGHATYTDKQGIDGRDEDLSVGARVGSQRNDFNVGVKNSTVAVGSARLVAVTVTNNRDQRLTDIQASLGTSAPLDSDDDDGYIESLDPGESATVTFGLSATTDANPKTYAADLDFSYEDERGISRMSETYQLPVDVTADDGVQLLSIIPFAGGGLLLAGTAVYARQRPEILPWS</sequence>
<keyword evidence="1" id="KW-0472">Membrane</keyword>
<proteinExistence type="predicted"/>
<reference evidence="3 4" key="1">
    <citation type="submission" date="2018-06" db="EMBL/GenBank/DDBJ databases">
        <title>Halonotius sp. F13-13 a new haloarchaeeon isolated from a solar saltern from Isla Cristina, Huelva, Spain.</title>
        <authorList>
            <person name="Duran-Viseras A."/>
            <person name="Sanchez-Porro C."/>
            <person name="Ventosa A."/>
        </authorList>
    </citation>
    <scope>NUCLEOTIDE SEQUENCE [LARGE SCALE GENOMIC DNA]</scope>
    <source>
        <strain evidence="3 4">CECT 7525</strain>
    </source>
</reference>
<dbReference type="Proteomes" id="UP000281564">
    <property type="component" value="Unassembled WGS sequence"/>
</dbReference>
<dbReference type="PANTHER" id="PTHR35902:SF3">
    <property type="entry name" value="NPCBM-ASSOCIATED, NEW3 DOMAIN OF ALPHA-GALACTOSIDASE"/>
    <property type="match status" value="1"/>
</dbReference>
<dbReference type="EMBL" id="QMDW01000025">
    <property type="protein sequence ID" value="RJX48162.1"/>
    <property type="molecule type" value="Genomic_DNA"/>
</dbReference>
<organism evidence="3 4">
    <name type="scientific">Halonotius pteroides</name>
    <dbReference type="NCBI Taxonomy" id="268735"/>
    <lineage>
        <taxon>Archaea</taxon>
        <taxon>Methanobacteriati</taxon>
        <taxon>Methanobacteriota</taxon>
        <taxon>Stenosarchaea group</taxon>
        <taxon>Halobacteria</taxon>
        <taxon>Halobacteriales</taxon>
        <taxon>Haloferacaceae</taxon>
        <taxon>Halonotius</taxon>
    </lineage>
</organism>
<comment type="caution">
    <text evidence="3">The sequence shown here is derived from an EMBL/GenBank/DDBJ whole genome shotgun (WGS) entry which is preliminary data.</text>
</comment>
<keyword evidence="1" id="KW-1133">Transmembrane helix</keyword>
<dbReference type="Pfam" id="PF10633">
    <property type="entry name" value="NPCBM_assoc"/>
    <property type="match status" value="1"/>
</dbReference>
<gene>
    <name evidence="3" type="ORF">DP106_13080</name>
</gene>
<evidence type="ECO:0000256" key="1">
    <source>
        <dbReference type="SAM" id="Phobius"/>
    </source>
</evidence>
<evidence type="ECO:0000259" key="2">
    <source>
        <dbReference type="Pfam" id="PF10633"/>
    </source>
</evidence>
<name>A0A3A6Q4Q7_9EURY</name>
<dbReference type="InterPro" id="IPR018905">
    <property type="entry name" value="A-galactase_NEW3"/>
</dbReference>
<protein>
    <recommendedName>
        <fullName evidence="2">Alpha-galactosidase NEW3 domain-containing protein</fullName>
    </recommendedName>
</protein>
<accession>A0A3A6Q4Q7</accession>
<dbReference type="Gene3D" id="2.60.40.10">
    <property type="entry name" value="Immunoglobulins"/>
    <property type="match status" value="1"/>
</dbReference>
<dbReference type="AlphaFoldDB" id="A0A3A6Q4Q7"/>
<feature type="transmembrane region" description="Helical" evidence="1">
    <location>
        <begin position="36"/>
        <end position="59"/>
    </location>
</feature>
<dbReference type="InterPro" id="IPR013783">
    <property type="entry name" value="Ig-like_fold"/>
</dbReference>
<keyword evidence="4" id="KW-1185">Reference proteome</keyword>
<dbReference type="PANTHER" id="PTHR35902">
    <property type="entry name" value="S-LAYER DOMAIN-LIKE PROTEIN-RELATED"/>
    <property type="match status" value="1"/>
</dbReference>